<evidence type="ECO:0000313" key="9">
    <source>
        <dbReference type="Proteomes" id="UP000634136"/>
    </source>
</evidence>
<keyword evidence="2" id="KW-0677">Repeat</keyword>
<feature type="region of interest" description="Disordered" evidence="7">
    <location>
        <begin position="56"/>
        <end position="81"/>
    </location>
</feature>
<keyword evidence="4" id="KW-0238">DNA-binding</keyword>
<proteinExistence type="predicted"/>
<dbReference type="InterPro" id="IPR051953">
    <property type="entry name" value="Plant_SW-associated_TFs"/>
</dbReference>
<evidence type="ECO:0000256" key="7">
    <source>
        <dbReference type="SAM" id="MobiDB-lite"/>
    </source>
</evidence>
<dbReference type="EMBL" id="JAAIUW010000011">
    <property type="protein sequence ID" value="KAF7808773.1"/>
    <property type="molecule type" value="Genomic_DNA"/>
</dbReference>
<evidence type="ECO:0000313" key="8">
    <source>
        <dbReference type="EMBL" id="KAF7808773.1"/>
    </source>
</evidence>
<evidence type="ECO:0000256" key="2">
    <source>
        <dbReference type="ARBA" id="ARBA00022737"/>
    </source>
</evidence>
<keyword evidence="9" id="KW-1185">Reference proteome</keyword>
<evidence type="ECO:0000256" key="3">
    <source>
        <dbReference type="ARBA" id="ARBA00023015"/>
    </source>
</evidence>
<dbReference type="Proteomes" id="UP000634136">
    <property type="component" value="Unassembled WGS sequence"/>
</dbReference>
<dbReference type="PANTHER" id="PTHR47997:SF75">
    <property type="entry name" value="MYB DOMAIN PROTEIN 55"/>
    <property type="match status" value="1"/>
</dbReference>
<dbReference type="AlphaFoldDB" id="A0A834W4Z9"/>
<gene>
    <name evidence="8" type="ORF">G2W53_035516</name>
</gene>
<comment type="subcellular location">
    <subcellularLocation>
        <location evidence="1">Nucleus</location>
    </subcellularLocation>
</comment>
<evidence type="ECO:0000256" key="6">
    <source>
        <dbReference type="ARBA" id="ARBA00023242"/>
    </source>
</evidence>
<name>A0A834W4Z9_9FABA</name>
<keyword evidence="3" id="KW-0805">Transcription regulation</keyword>
<evidence type="ECO:0000256" key="5">
    <source>
        <dbReference type="ARBA" id="ARBA00023163"/>
    </source>
</evidence>
<evidence type="ECO:0000256" key="4">
    <source>
        <dbReference type="ARBA" id="ARBA00023125"/>
    </source>
</evidence>
<keyword evidence="5" id="KW-0804">Transcription</keyword>
<accession>A0A834W4Z9</accession>
<dbReference type="GO" id="GO:0005634">
    <property type="term" value="C:nucleus"/>
    <property type="evidence" value="ECO:0007669"/>
    <property type="project" value="UniProtKB-SubCell"/>
</dbReference>
<comment type="caution">
    <text evidence="8">The sequence shown here is derived from an EMBL/GenBank/DDBJ whole genome shotgun (WGS) entry which is preliminary data.</text>
</comment>
<dbReference type="OrthoDB" id="2143914at2759"/>
<sequence length="81" mass="9330">MDMKKGGWSCSKQEHHKVYTHGQGCCRPLPQAPAGLHHCGKSCRVRWIKYERPEADIKRGNFAEDEQDRSSHHQTSCTPRQ</sequence>
<dbReference type="GO" id="GO:0003677">
    <property type="term" value="F:DNA binding"/>
    <property type="evidence" value="ECO:0007669"/>
    <property type="project" value="UniProtKB-KW"/>
</dbReference>
<reference evidence="8" key="1">
    <citation type="submission" date="2020-09" db="EMBL/GenBank/DDBJ databases">
        <title>Genome-Enabled Discovery of Anthraquinone Biosynthesis in Senna tora.</title>
        <authorList>
            <person name="Kang S.-H."/>
            <person name="Pandey R.P."/>
            <person name="Lee C.-M."/>
            <person name="Sim J.-S."/>
            <person name="Jeong J.-T."/>
            <person name="Choi B.-S."/>
            <person name="Jung M."/>
            <person name="Ginzburg D."/>
            <person name="Zhao K."/>
            <person name="Won S.Y."/>
            <person name="Oh T.-J."/>
            <person name="Yu Y."/>
            <person name="Kim N.-H."/>
            <person name="Lee O.R."/>
            <person name="Lee T.-H."/>
            <person name="Bashyal P."/>
            <person name="Kim T.-S."/>
            <person name="Lee W.-H."/>
            <person name="Kawkins C."/>
            <person name="Kim C.-K."/>
            <person name="Kim J.S."/>
            <person name="Ahn B.O."/>
            <person name="Rhee S.Y."/>
            <person name="Sohng J.K."/>
        </authorList>
    </citation>
    <scope>NUCLEOTIDE SEQUENCE</scope>
    <source>
        <tissue evidence="8">Leaf</tissue>
    </source>
</reference>
<evidence type="ECO:0000256" key="1">
    <source>
        <dbReference type="ARBA" id="ARBA00004123"/>
    </source>
</evidence>
<keyword evidence="6" id="KW-0539">Nucleus</keyword>
<organism evidence="8 9">
    <name type="scientific">Senna tora</name>
    <dbReference type="NCBI Taxonomy" id="362788"/>
    <lineage>
        <taxon>Eukaryota</taxon>
        <taxon>Viridiplantae</taxon>
        <taxon>Streptophyta</taxon>
        <taxon>Embryophyta</taxon>
        <taxon>Tracheophyta</taxon>
        <taxon>Spermatophyta</taxon>
        <taxon>Magnoliopsida</taxon>
        <taxon>eudicotyledons</taxon>
        <taxon>Gunneridae</taxon>
        <taxon>Pentapetalae</taxon>
        <taxon>rosids</taxon>
        <taxon>fabids</taxon>
        <taxon>Fabales</taxon>
        <taxon>Fabaceae</taxon>
        <taxon>Caesalpinioideae</taxon>
        <taxon>Cassia clade</taxon>
        <taxon>Senna</taxon>
    </lineage>
</organism>
<dbReference type="PANTHER" id="PTHR47997">
    <property type="entry name" value="MYB DOMAIN PROTEIN 55"/>
    <property type="match status" value="1"/>
</dbReference>
<protein>
    <submittedName>
        <fullName evidence="8">Transcription repressor MYB6-like</fullName>
    </submittedName>
</protein>